<feature type="compositionally biased region" description="Polar residues" evidence="4">
    <location>
        <begin position="88"/>
        <end position="103"/>
    </location>
</feature>
<evidence type="ECO:0000256" key="2">
    <source>
        <dbReference type="ARBA" id="ARBA00023158"/>
    </source>
</evidence>
<comment type="similarity">
    <text evidence="3">Belongs to the SGS3 family.</text>
</comment>
<dbReference type="GO" id="GO:0051607">
    <property type="term" value="P:defense response to virus"/>
    <property type="evidence" value="ECO:0007669"/>
    <property type="project" value="InterPro"/>
</dbReference>
<reference evidence="7" key="3">
    <citation type="submission" date="2015-04" db="UniProtKB">
        <authorList>
            <consortium name="EnsemblPlants"/>
        </authorList>
    </citation>
    <scope>IDENTIFICATION</scope>
</reference>
<name>A0A0D9XXP8_9ORYZ</name>
<evidence type="ECO:0000313" key="8">
    <source>
        <dbReference type="Proteomes" id="UP000032180"/>
    </source>
</evidence>
<dbReference type="InterPro" id="IPR044287">
    <property type="entry name" value="SGS3"/>
</dbReference>
<dbReference type="Gramene" id="LPERR12G05050.1">
    <property type="protein sequence ID" value="LPERR12G05050.1"/>
    <property type="gene ID" value="LPERR12G05050"/>
</dbReference>
<dbReference type="GO" id="GO:0031047">
    <property type="term" value="P:regulatory ncRNA-mediated gene silencing"/>
    <property type="evidence" value="ECO:0007669"/>
    <property type="project" value="UniProtKB-KW"/>
</dbReference>
<evidence type="ECO:0000256" key="4">
    <source>
        <dbReference type="SAM" id="MobiDB-lite"/>
    </source>
</evidence>
<accession>A0A0D9XXP8</accession>
<dbReference type="eggNOG" id="ENOG502QPU5">
    <property type="taxonomic scope" value="Eukaryota"/>
</dbReference>
<sequence>MSGDHRGGGWPNGSGDDSGGGWEIAGKKSKKSAQQGQKGQWGQWNPSSAAPAPTAAQRGSGAYRPYVNNAVQHSDPRPAGRGNPWPTPQNRSTETELQASSRVVTPPLETGWKWAARSCQSGSESKEDDVTLPGCDPEMNNAKGDDPSDDDSDDDDYLSDDMSDEFDSDASEKSFETRKKHKILKSFFEVLGTLSVEQLNEPTRQWHCPACKNGPGAIDWYKGLQPLMTHARTKGSIKVKLHRELASLLEEELSRRGTSVIPIGEQFGKWKGLRESTDHEIVWPPMVVVMNTLLEKDDDDKWKGMGNQELIDYFSEYAASKARHAYGPNGHRGMSVLIFDGSAVGYVEAERLHKHFIDQRTDRDSWQNHRVRFLPGGKRQLYGFLATKDDLETFNQHCHGKSRLKYEMRSYNEMVVAQMKQMSEDNQQLNYLKNRMVKKEQHSKLVEETLGVVTQKLRETMEENNIVRKKATEKHLEYENEMKFQEKFFHDQIERIHKATDEKESRFEKLLQEERAKARQSDVGSGSTEDSRQRKEAIQKFIDCQVKDVEKFEAERDKLIKLHEETKVKLKMEYMEKEVELEKKLDAALTALMDKHKPDVFQGSCSSSS</sequence>
<dbReference type="PANTHER" id="PTHR46602:SF1">
    <property type="entry name" value="PROTEIN SUPPRESSOR OF GENE SILENCING 3"/>
    <property type="match status" value="1"/>
</dbReference>
<dbReference type="InterPro" id="IPR038588">
    <property type="entry name" value="XS_domain_sf"/>
</dbReference>
<reference evidence="8" key="2">
    <citation type="submission" date="2013-12" db="EMBL/GenBank/DDBJ databases">
        <authorList>
            <person name="Yu Y."/>
            <person name="Lee S."/>
            <person name="de Baynast K."/>
            <person name="Wissotski M."/>
            <person name="Liu L."/>
            <person name="Talag J."/>
            <person name="Goicoechea J."/>
            <person name="Angelova A."/>
            <person name="Jetty R."/>
            <person name="Kudrna D."/>
            <person name="Golser W."/>
            <person name="Rivera L."/>
            <person name="Zhang J."/>
            <person name="Wing R."/>
        </authorList>
    </citation>
    <scope>NUCLEOTIDE SEQUENCE</scope>
</reference>
<dbReference type="InterPro" id="IPR005381">
    <property type="entry name" value="Znf-XS_domain"/>
</dbReference>
<feature type="region of interest" description="Disordered" evidence="4">
    <location>
        <begin position="1"/>
        <end position="175"/>
    </location>
</feature>
<dbReference type="HOGENOM" id="CLU_020338_1_0_1"/>
<evidence type="ECO:0000256" key="1">
    <source>
        <dbReference type="ARBA" id="ARBA00023054"/>
    </source>
</evidence>
<protein>
    <recommendedName>
        <fullName evidence="9">XS domain-containing protein</fullName>
    </recommendedName>
</protein>
<keyword evidence="1" id="KW-0175">Coiled coil</keyword>
<keyword evidence="2" id="KW-0943">RNA-mediated gene silencing</keyword>
<dbReference type="InterPro" id="IPR005380">
    <property type="entry name" value="XS_domain"/>
</dbReference>
<feature type="compositionally biased region" description="Gly residues" evidence="4">
    <location>
        <begin position="8"/>
        <end position="23"/>
    </location>
</feature>
<evidence type="ECO:0000259" key="6">
    <source>
        <dbReference type="Pfam" id="PF03470"/>
    </source>
</evidence>
<dbReference type="STRING" id="77586.A0A0D9XXP8"/>
<feature type="compositionally biased region" description="Acidic residues" evidence="4">
    <location>
        <begin position="147"/>
        <end position="169"/>
    </location>
</feature>
<dbReference type="Pfam" id="PF03470">
    <property type="entry name" value="zf-XS"/>
    <property type="match status" value="1"/>
</dbReference>
<dbReference type="Gene3D" id="3.30.70.2890">
    <property type="entry name" value="XS domain"/>
    <property type="match status" value="1"/>
</dbReference>
<evidence type="ECO:0000259" key="5">
    <source>
        <dbReference type="Pfam" id="PF03468"/>
    </source>
</evidence>
<feature type="domain" description="Zinc finger-XS" evidence="6">
    <location>
        <begin position="208"/>
        <end position="246"/>
    </location>
</feature>
<evidence type="ECO:0000313" key="7">
    <source>
        <dbReference type="EnsemblPlants" id="LPERR12G05050.1"/>
    </source>
</evidence>
<feature type="compositionally biased region" description="Low complexity" evidence="4">
    <location>
        <begin position="32"/>
        <end position="56"/>
    </location>
</feature>
<dbReference type="EnsemblPlants" id="LPERR12G05050.1">
    <property type="protein sequence ID" value="LPERR12G05050.1"/>
    <property type="gene ID" value="LPERR12G05050"/>
</dbReference>
<keyword evidence="8" id="KW-1185">Reference proteome</keyword>
<dbReference type="Proteomes" id="UP000032180">
    <property type="component" value="Chromosome 12"/>
</dbReference>
<dbReference type="PANTHER" id="PTHR46602">
    <property type="entry name" value="PROTEIN SUPPRESSOR OF GENE SILENCING 3"/>
    <property type="match status" value="1"/>
</dbReference>
<organism evidence="7 8">
    <name type="scientific">Leersia perrieri</name>
    <dbReference type="NCBI Taxonomy" id="77586"/>
    <lineage>
        <taxon>Eukaryota</taxon>
        <taxon>Viridiplantae</taxon>
        <taxon>Streptophyta</taxon>
        <taxon>Embryophyta</taxon>
        <taxon>Tracheophyta</taxon>
        <taxon>Spermatophyta</taxon>
        <taxon>Magnoliopsida</taxon>
        <taxon>Liliopsida</taxon>
        <taxon>Poales</taxon>
        <taxon>Poaceae</taxon>
        <taxon>BOP clade</taxon>
        <taxon>Oryzoideae</taxon>
        <taxon>Oryzeae</taxon>
        <taxon>Oryzinae</taxon>
        <taxon>Leersia</taxon>
    </lineage>
</organism>
<proteinExistence type="inferred from homology"/>
<dbReference type="AlphaFoldDB" id="A0A0D9XXP8"/>
<dbReference type="Pfam" id="PF03468">
    <property type="entry name" value="XS"/>
    <property type="match status" value="1"/>
</dbReference>
<evidence type="ECO:0008006" key="9">
    <source>
        <dbReference type="Google" id="ProtNLM"/>
    </source>
</evidence>
<reference evidence="7 8" key="1">
    <citation type="submission" date="2012-08" db="EMBL/GenBank/DDBJ databases">
        <title>Oryza genome evolution.</title>
        <authorList>
            <person name="Wing R.A."/>
        </authorList>
    </citation>
    <scope>NUCLEOTIDE SEQUENCE</scope>
</reference>
<feature type="region of interest" description="Disordered" evidence="4">
    <location>
        <begin position="514"/>
        <end position="534"/>
    </location>
</feature>
<dbReference type="CDD" id="cd12266">
    <property type="entry name" value="RRM_like_XS"/>
    <property type="match status" value="1"/>
</dbReference>
<feature type="domain" description="XS" evidence="5">
    <location>
        <begin position="278"/>
        <end position="392"/>
    </location>
</feature>
<evidence type="ECO:0000256" key="3">
    <source>
        <dbReference type="ARBA" id="ARBA00024022"/>
    </source>
</evidence>